<accession>A0A511ZA14</accession>
<reference evidence="1 2" key="1">
    <citation type="submission" date="2019-07" db="EMBL/GenBank/DDBJ databases">
        <title>Whole genome shotgun sequence of Sporosarcina luteola NBRC 105378.</title>
        <authorList>
            <person name="Hosoyama A."/>
            <person name="Uohara A."/>
            <person name="Ohji S."/>
            <person name="Ichikawa N."/>
        </authorList>
    </citation>
    <scope>NUCLEOTIDE SEQUENCE [LARGE SCALE GENOMIC DNA]</scope>
    <source>
        <strain evidence="1 2">NBRC 105378</strain>
    </source>
</reference>
<dbReference type="AlphaFoldDB" id="A0A511ZA14"/>
<gene>
    <name evidence="1" type="ORF">SLU01_26120</name>
</gene>
<dbReference type="EMBL" id="BJYL01000035">
    <property type="protein sequence ID" value="GEN84300.1"/>
    <property type="molecule type" value="Genomic_DNA"/>
</dbReference>
<keyword evidence="2" id="KW-1185">Reference proteome</keyword>
<organism evidence="1 2">
    <name type="scientific">Sporosarcina luteola</name>
    <dbReference type="NCBI Taxonomy" id="582850"/>
    <lineage>
        <taxon>Bacteria</taxon>
        <taxon>Bacillati</taxon>
        <taxon>Bacillota</taxon>
        <taxon>Bacilli</taxon>
        <taxon>Bacillales</taxon>
        <taxon>Caryophanaceae</taxon>
        <taxon>Sporosarcina</taxon>
    </lineage>
</organism>
<dbReference type="Proteomes" id="UP000321901">
    <property type="component" value="Unassembled WGS sequence"/>
</dbReference>
<evidence type="ECO:0008006" key="3">
    <source>
        <dbReference type="Google" id="ProtNLM"/>
    </source>
</evidence>
<name>A0A511ZA14_9BACL</name>
<evidence type="ECO:0000313" key="1">
    <source>
        <dbReference type="EMBL" id="GEN84300.1"/>
    </source>
</evidence>
<sequence>MIFVENAFVELKDGRRGLIVEIRPNEQPQYDIELPSGELTTVFHDEVSKEVHLPTR</sequence>
<comment type="caution">
    <text evidence="1">The sequence shown here is derived from an EMBL/GenBank/DDBJ whole genome shotgun (WGS) entry which is preliminary data.</text>
</comment>
<dbReference type="RefSeq" id="WP_170232710.1">
    <property type="nucleotide sequence ID" value="NZ_BJYL01000035.1"/>
</dbReference>
<proteinExistence type="predicted"/>
<protein>
    <recommendedName>
        <fullName evidence="3">DUF4926 domain-containing protein</fullName>
    </recommendedName>
</protein>
<evidence type="ECO:0000313" key="2">
    <source>
        <dbReference type="Proteomes" id="UP000321901"/>
    </source>
</evidence>